<sequence>MYRSLLLPTDGSPAAEAGVKEGLRLAKALGARVAFLYVLEPVGPRLFLGPETLPYYQALVEDMRKEGMAALDRATRMAEELGVGFEAHLLEGRAAEVILKEAGKHDLLVMATHGRTGLDAVLLGSVTQEVVRRSSKPVLVVPYRTSGSEAASR</sequence>
<dbReference type="PANTHER" id="PTHR46268">
    <property type="entry name" value="STRESS RESPONSE PROTEIN NHAX"/>
    <property type="match status" value="1"/>
</dbReference>
<evidence type="ECO:0000259" key="2">
    <source>
        <dbReference type="Pfam" id="PF00582"/>
    </source>
</evidence>
<gene>
    <name evidence="3" type="ORF">A0O31_00204</name>
</gene>
<dbReference type="CDD" id="cd00293">
    <property type="entry name" value="USP-like"/>
    <property type="match status" value="1"/>
</dbReference>
<dbReference type="PRINTS" id="PR01438">
    <property type="entry name" value="UNVRSLSTRESS"/>
</dbReference>
<dbReference type="PANTHER" id="PTHR46268:SF6">
    <property type="entry name" value="UNIVERSAL STRESS PROTEIN UP12"/>
    <property type="match status" value="1"/>
</dbReference>
<reference evidence="4" key="1">
    <citation type="submission" date="2016-06" db="EMBL/GenBank/DDBJ databases">
        <title>Whole genome sequencing of Thermus brockianus strain GE-1.</title>
        <authorList>
            <person name="Schaefers C."/>
            <person name="Blank S."/>
            <person name="Wiebusch S."/>
            <person name="Elleuche S."/>
            <person name="Antranikian G."/>
        </authorList>
    </citation>
    <scope>NUCLEOTIDE SEQUENCE [LARGE SCALE GENOMIC DNA]</scope>
    <source>
        <strain evidence="4">GE-1</strain>
    </source>
</reference>
<dbReference type="Gene3D" id="3.40.50.620">
    <property type="entry name" value="HUPs"/>
    <property type="match status" value="1"/>
</dbReference>
<evidence type="ECO:0000313" key="3">
    <source>
        <dbReference type="EMBL" id="APD08429.1"/>
    </source>
</evidence>
<protein>
    <submittedName>
        <fullName evidence="3">Universal stress protein UspA-like protein</fullName>
    </submittedName>
</protein>
<dbReference type="Pfam" id="PF00582">
    <property type="entry name" value="Usp"/>
    <property type="match status" value="1"/>
</dbReference>
<name>A0A1J0LSI9_THEBO</name>
<dbReference type="InterPro" id="IPR006016">
    <property type="entry name" value="UspA"/>
</dbReference>
<dbReference type="SUPFAM" id="SSF52402">
    <property type="entry name" value="Adenine nucleotide alpha hydrolases-like"/>
    <property type="match status" value="1"/>
</dbReference>
<feature type="domain" description="UspA" evidence="2">
    <location>
        <begin position="1"/>
        <end position="142"/>
    </location>
</feature>
<dbReference type="Proteomes" id="UP000182993">
    <property type="component" value="Chromosome"/>
</dbReference>
<proteinExistence type="inferred from homology"/>
<dbReference type="InterPro" id="IPR006015">
    <property type="entry name" value="Universal_stress_UspA"/>
</dbReference>
<comment type="similarity">
    <text evidence="1">Belongs to the universal stress protein A family.</text>
</comment>
<dbReference type="KEGG" id="tbc:A0O31_00204"/>
<organism evidence="3 4">
    <name type="scientific">Thermus brockianus</name>
    <dbReference type="NCBI Taxonomy" id="56956"/>
    <lineage>
        <taxon>Bacteria</taxon>
        <taxon>Thermotogati</taxon>
        <taxon>Deinococcota</taxon>
        <taxon>Deinococci</taxon>
        <taxon>Thermales</taxon>
        <taxon>Thermaceae</taxon>
        <taxon>Thermus</taxon>
    </lineage>
</organism>
<dbReference type="OrthoDB" id="9777884at2"/>
<evidence type="ECO:0000313" key="4">
    <source>
        <dbReference type="Proteomes" id="UP000182993"/>
    </source>
</evidence>
<evidence type="ECO:0000256" key="1">
    <source>
        <dbReference type="ARBA" id="ARBA00008791"/>
    </source>
</evidence>
<dbReference type="AlphaFoldDB" id="A0A1J0LSI9"/>
<accession>A0A1J0LSI9</accession>
<dbReference type="InterPro" id="IPR014729">
    <property type="entry name" value="Rossmann-like_a/b/a_fold"/>
</dbReference>
<dbReference type="RefSeq" id="WP_071676300.1">
    <property type="nucleotide sequence ID" value="NZ_CP016312.1"/>
</dbReference>
<dbReference type="EMBL" id="CP016312">
    <property type="protein sequence ID" value="APD08429.1"/>
    <property type="molecule type" value="Genomic_DNA"/>
</dbReference>